<name>A0A6J5WZ75_PRUAR</name>
<accession>A0A6J5WZ75</accession>
<evidence type="ECO:0000313" key="3">
    <source>
        <dbReference type="Proteomes" id="UP000507222"/>
    </source>
</evidence>
<dbReference type="Proteomes" id="UP000507245">
    <property type="component" value="Unassembled WGS sequence"/>
</dbReference>
<evidence type="ECO:0000313" key="2">
    <source>
        <dbReference type="EMBL" id="CAB4305255.1"/>
    </source>
</evidence>
<gene>
    <name evidence="1" type="ORF">CURHAP_LOCUS23456</name>
    <name evidence="2" type="ORF">ORAREDHAP_LOCUS23176</name>
</gene>
<reference evidence="2 3" key="2">
    <citation type="submission" date="2020-05" db="EMBL/GenBank/DDBJ databases">
        <authorList>
            <person name="Campoy J."/>
            <person name="Schneeberger K."/>
            <person name="Spophaly S."/>
        </authorList>
    </citation>
    <scope>NUCLEOTIDE SEQUENCE [LARGE SCALE GENOMIC DNA]</scope>
    <source>
        <strain evidence="2">PruArmRojPasFocal</strain>
    </source>
</reference>
<dbReference type="AlphaFoldDB" id="A0A6J5WZ75"/>
<keyword evidence="4" id="KW-1185">Reference proteome</keyword>
<evidence type="ECO:0000313" key="1">
    <source>
        <dbReference type="EMBL" id="CAB4274826.1"/>
    </source>
</evidence>
<reference evidence="4" key="1">
    <citation type="journal article" date="2020" name="Genome Biol.">
        <title>Gamete binning: chromosome-level and haplotype-resolved genome assembly enabled by high-throughput single-cell sequencing of gamete genomes.</title>
        <authorList>
            <person name="Campoy J.A."/>
            <person name="Sun H."/>
            <person name="Goel M."/>
            <person name="Jiao W.-B."/>
            <person name="Folz-Donahue K."/>
            <person name="Wang N."/>
            <person name="Rubio M."/>
            <person name="Liu C."/>
            <person name="Kukat C."/>
            <person name="Ruiz D."/>
            <person name="Huettel B."/>
            <person name="Schneeberger K."/>
        </authorList>
    </citation>
    <scope>NUCLEOTIDE SEQUENCE [LARGE SCALE GENOMIC DNA]</scope>
    <source>
        <strain evidence="4">cv. Rojo Pasion</strain>
    </source>
</reference>
<proteinExistence type="predicted"/>
<protein>
    <submittedName>
        <fullName evidence="2">Uncharacterized protein</fullName>
    </submittedName>
</protein>
<evidence type="ECO:0000313" key="4">
    <source>
        <dbReference type="Proteomes" id="UP000507245"/>
    </source>
</evidence>
<organism evidence="2 4">
    <name type="scientific">Prunus armeniaca</name>
    <name type="common">Apricot</name>
    <name type="synonym">Armeniaca vulgaris</name>
    <dbReference type="NCBI Taxonomy" id="36596"/>
    <lineage>
        <taxon>Eukaryota</taxon>
        <taxon>Viridiplantae</taxon>
        <taxon>Streptophyta</taxon>
        <taxon>Embryophyta</taxon>
        <taxon>Tracheophyta</taxon>
        <taxon>Spermatophyta</taxon>
        <taxon>Magnoliopsida</taxon>
        <taxon>eudicotyledons</taxon>
        <taxon>Gunneridae</taxon>
        <taxon>Pentapetalae</taxon>
        <taxon>rosids</taxon>
        <taxon>fabids</taxon>
        <taxon>Rosales</taxon>
        <taxon>Rosaceae</taxon>
        <taxon>Amygdaloideae</taxon>
        <taxon>Amygdaleae</taxon>
        <taxon>Prunus</taxon>
    </lineage>
</organism>
<sequence>MGEEHGVCGAVASSDCTVPLVLEFVLSLPMPVVACSVCDDSDKFFSAAQSRIPCAKAKF</sequence>
<dbReference type="Proteomes" id="UP000507222">
    <property type="component" value="Unassembled WGS sequence"/>
</dbReference>
<dbReference type="EMBL" id="CAEKKB010000003">
    <property type="protein sequence ID" value="CAB4305255.1"/>
    <property type="molecule type" value="Genomic_DNA"/>
</dbReference>
<dbReference type="EMBL" id="CAEKDK010000003">
    <property type="protein sequence ID" value="CAB4274826.1"/>
    <property type="molecule type" value="Genomic_DNA"/>
</dbReference>